<dbReference type="Pfam" id="PF00765">
    <property type="entry name" value="Autoind_synth"/>
    <property type="match status" value="1"/>
</dbReference>
<evidence type="ECO:0000256" key="4">
    <source>
        <dbReference type="ARBA" id="ARBA00022929"/>
    </source>
</evidence>
<evidence type="ECO:0000256" key="2">
    <source>
        <dbReference type="ARBA" id="ARBA00022679"/>
    </source>
</evidence>
<evidence type="ECO:0000313" key="7">
    <source>
        <dbReference type="EMBL" id="SHL33165.1"/>
    </source>
</evidence>
<evidence type="ECO:0000256" key="3">
    <source>
        <dbReference type="ARBA" id="ARBA00022691"/>
    </source>
</evidence>
<dbReference type="Gene3D" id="3.40.630.30">
    <property type="match status" value="1"/>
</dbReference>
<dbReference type="GO" id="GO:0009372">
    <property type="term" value="P:quorum sensing"/>
    <property type="evidence" value="ECO:0007669"/>
    <property type="project" value="UniProtKB-UniRule"/>
</dbReference>
<dbReference type="PROSITE" id="PS51187">
    <property type="entry name" value="AUTOINDUCER_SYNTH_2"/>
    <property type="match status" value="1"/>
</dbReference>
<dbReference type="InterPro" id="IPR001690">
    <property type="entry name" value="Autoind_synthase"/>
</dbReference>
<accession>A0A1M6ZS61</accession>
<dbReference type="SUPFAM" id="SSF55729">
    <property type="entry name" value="Acyl-CoA N-acyltransferases (Nat)"/>
    <property type="match status" value="1"/>
</dbReference>
<dbReference type="AlphaFoldDB" id="A0A1M6ZS61"/>
<keyword evidence="1 5" id="KW-0673">Quorum sensing</keyword>
<dbReference type="PANTHER" id="PTHR39322">
    <property type="entry name" value="ACYL-HOMOSERINE-LACTONE SYNTHASE"/>
    <property type="match status" value="1"/>
</dbReference>
<comment type="similarity">
    <text evidence="5">Belongs to the autoinducer synthase family.</text>
</comment>
<dbReference type="GO" id="GO:0007165">
    <property type="term" value="P:signal transduction"/>
    <property type="evidence" value="ECO:0007669"/>
    <property type="project" value="TreeGrafter"/>
</dbReference>
<evidence type="ECO:0000256" key="1">
    <source>
        <dbReference type="ARBA" id="ARBA00022654"/>
    </source>
</evidence>
<dbReference type="Proteomes" id="UP000184191">
    <property type="component" value="Unassembled WGS sequence"/>
</dbReference>
<dbReference type="InterPro" id="IPR016181">
    <property type="entry name" value="Acyl_CoA_acyltransferase"/>
</dbReference>
<evidence type="ECO:0000313" key="8">
    <source>
        <dbReference type="Proteomes" id="UP000184191"/>
    </source>
</evidence>
<keyword evidence="3" id="KW-0949">S-adenosyl-L-methionine</keyword>
<reference evidence="8" key="1">
    <citation type="submission" date="2016-11" db="EMBL/GenBank/DDBJ databases">
        <authorList>
            <person name="Varghese N."/>
            <person name="Submissions S."/>
        </authorList>
    </citation>
    <scope>NUCLEOTIDE SEQUENCE [LARGE SCALE GENOMIC DNA]</scope>
    <source>
        <strain evidence="8">DSM 29327</strain>
    </source>
</reference>
<evidence type="ECO:0000256" key="5">
    <source>
        <dbReference type="PROSITE-ProRule" id="PRU00533"/>
    </source>
</evidence>
<dbReference type="STRING" id="1054996.SAMN05444414_11113"/>
<sequence length="248" mass="28094">MNRTWSPFRAQALPPTAPLTENIDVNDRHERSQNRVNSSTKRNDKVAGEPVDHIRSTTISFRNMTEYGGLLVKYLEVRKLIFLDQLGWHVSESDGMEFDQYDTPYCRWIVIHQFGEVLGGVRMVPTTAKCGPFSYMIRDAQMGLLEDIPTDILFFEAPVEHSVWEATRFFITNSVPAQQRQRVQTLLFRSMCQTAMDNGAAHVLGIVPALWARWARRLGVNATPIGAKFSIDGTASQCVLFKVTDLIS</sequence>
<keyword evidence="8" id="KW-1185">Reference proteome</keyword>
<name>A0A1M6ZS61_9RHOB</name>
<organism evidence="7 8">
    <name type="scientific">Roseovarius marisflavi</name>
    <dbReference type="NCBI Taxonomy" id="1054996"/>
    <lineage>
        <taxon>Bacteria</taxon>
        <taxon>Pseudomonadati</taxon>
        <taxon>Pseudomonadota</taxon>
        <taxon>Alphaproteobacteria</taxon>
        <taxon>Rhodobacterales</taxon>
        <taxon>Roseobacteraceae</taxon>
        <taxon>Roseovarius</taxon>
    </lineage>
</organism>
<dbReference type="GO" id="GO:0016740">
    <property type="term" value="F:transferase activity"/>
    <property type="evidence" value="ECO:0007669"/>
    <property type="project" value="UniProtKB-KW"/>
</dbReference>
<proteinExistence type="inferred from homology"/>
<keyword evidence="4 5" id="KW-0071">Autoinducer synthesis</keyword>
<evidence type="ECO:0000256" key="6">
    <source>
        <dbReference type="SAM" id="MobiDB-lite"/>
    </source>
</evidence>
<protein>
    <submittedName>
        <fullName evidence="7">N-acyl-L-homoserine lactone synthetase</fullName>
    </submittedName>
</protein>
<keyword evidence="2" id="KW-0808">Transferase</keyword>
<gene>
    <name evidence="7" type="ORF">SAMN05444414_11113</name>
</gene>
<feature type="region of interest" description="Disordered" evidence="6">
    <location>
        <begin position="14"/>
        <end position="49"/>
    </location>
</feature>
<dbReference type="EMBL" id="FRBN01000011">
    <property type="protein sequence ID" value="SHL33165.1"/>
    <property type="molecule type" value="Genomic_DNA"/>
</dbReference>
<dbReference type="PANTHER" id="PTHR39322:SF1">
    <property type="entry name" value="ISOVALERYL-HOMOSERINE LACTONE SYNTHASE"/>
    <property type="match status" value="1"/>
</dbReference>